<feature type="transmembrane region" description="Helical" evidence="10">
    <location>
        <begin position="173"/>
        <end position="198"/>
    </location>
</feature>
<evidence type="ECO:0000256" key="9">
    <source>
        <dbReference type="RuleBase" id="RU000688"/>
    </source>
</evidence>
<dbReference type="PROSITE" id="PS50262">
    <property type="entry name" value="G_PROTEIN_RECEP_F1_2"/>
    <property type="match status" value="1"/>
</dbReference>
<evidence type="ECO:0000256" key="1">
    <source>
        <dbReference type="ARBA" id="ARBA00004651"/>
    </source>
</evidence>
<dbReference type="InterPro" id="IPR000276">
    <property type="entry name" value="GPCR_Rhodpsn"/>
</dbReference>
<keyword evidence="8 9" id="KW-0807">Transducer</keyword>
<dbReference type="InterPro" id="IPR017452">
    <property type="entry name" value="GPCR_Rhodpsn_7TM"/>
</dbReference>
<evidence type="ECO:0000256" key="7">
    <source>
        <dbReference type="ARBA" id="ARBA00023170"/>
    </source>
</evidence>
<dbReference type="PANTHER" id="PTHR24249:SF372">
    <property type="entry name" value="G-PROTEIN COUPLED RECEPTORS FAMILY 1 PROFILE DOMAIN-CONTAINING PROTEIN"/>
    <property type="match status" value="1"/>
</dbReference>
<feature type="domain" description="G-protein coupled receptors family 1 profile" evidence="11">
    <location>
        <begin position="44"/>
        <end position="372"/>
    </location>
</feature>
<dbReference type="Proteomes" id="UP001652625">
    <property type="component" value="Chromosome 10"/>
</dbReference>
<evidence type="ECO:0000256" key="2">
    <source>
        <dbReference type="ARBA" id="ARBA00022475"/>
    </source>
</evidence>
<dbReference type="CDD" id="cd00637">
    <property type="entry name" value="7tm_classA_rhodopsin-like"/>
    <property type="match status" value="1"/>
</dbReference>
<keyword evidence="4 10" id="KW-1133">Transmembrane helix</keyword>
<dbReference type="InterPro" id="IPR050569">
    <property type="entry name" value="TAAR"/>
</dbReference>
<name>A0ABM4CPZ1_HYDVU</name>
<dbReference type="SUPFAM" id="SSF81321">
    <property type="entry name" value="Family A G protein-coupled receptor-like"/>
    <property type="match status" value="1"/>
</dbReference>
<dbReference type="GeneID" id="105846381"/>
<evidence type="ECO:0000256" key="3">
    <source>
        <dbReference type="ARBA" id="ARBA00022692"/>
    </source>
</evidence>
<feature type="transmembrane region" description="Helical" evidence="10">
    <location>
        <begin position="352"/>
        <end position="375"/>
    </location>
</feature>
<evidence type="ECO:0000256" key="10">
    <source>
        <dbReference type="SAM" id="Phobius"/>
    </source>
</evidence>
<evidence type="ECO:0000256" key="5">
    <source>
        <dbReference type="ARBA" id="ARBA00023040"/>
    </source>
</evidence>
<evidence type="ECO:0000256" key="8">
    <source>
        <dbReference type="ARBA" id="ARBA00023224"/>
    </source>
</evidence>
<sequence>MESFNISSTSVMPKYEYFEMPATKEFPSWFSILFASINGAGFCLNTLSLWLLATRKFVYRYKINAFIVSLCVSDFLVSLGSFYFLGTLSNDNISAFSKRLAIIIFSFSLETSLMSICFLSMERFVAICKPFRYSEILSKTRVTCILILGWMFCLALLGVQVLFGFVYKKHRYFYINWIVFICLSSSSILINVVVYTYLTHEIHRHSLHIKSCSISSHPGDLGESTSDYTASDSKTEVTLMGSSCSATPSLLTKQRHSLDIYLENPTDRYLKHKVIIARAEQQKLLRAAMENSLFARSSTRRRNTVRQQLIKRERRSVLLCFSIVLVFSISWLPVIAFCALCVISNSCDKNDQLLFICLCFVSLNSLLDPILYFILKREFKDFLLRKICKMSSRSTSRTANSSLHSGKNSGLI</sequence>
<feature type="transmembrane region" description="Helical" evidence="10">
    <location>
        <begin position="316"/>
        <end position="346"/>
    </location>
</feature>
<keyword evidence="3 9" id="KW-0812">Transmembrane</keyword>
<feature type="transmembrane region" description="Helical" evidence="10">
    <location>
        <begin position="29"/>
        <end position="53"/>
    </location>
</feature>
<keyword evidence="5 9" id="KW-0297">G-protein coupled receptor</keyword>
<evidence type="ECO:0000256" key="4">
    <source>
        <dbReference type="ARBA" id="ARBA00022989"/>
    </source>
</evidence>
<feature type="transmembrane region" description="Helical" evidence="10">
    <location>
        <begin position="100"/>
        <end position="121"/>
    </location>
</feature>
<evidence type="ECO:0000259" key="11">
    <source>
        <dbReference type="PROSITE" id="PS50262"/>
    </source>
</evidence>
<evidence type="ECO:0000256" key="6">
    <source>
        <dbReference type="ARBA" id="ARBA00023136"/>
    </source>
</evidence>
<feature type="transmembrane region" description="Helical" evidence="10">
    <location>
        <begin position="142"/>
        <end position="167"/>
    </location>
</feature>
<dbReference type="PANTHER" id="PTHR24249">
    <property type="entry name" value="HISTAMINE RECEPTOR-RELATED G-PROTEIN COUPLED RECEPTOR"/>
    <property type="match status" value="1"/>
</dbReference>
<proteinExistence type="inferred from homology"/>
<accession>A0ABM4CPZ1</accession>
<keyword evidence="7 9" id="KW-0675">Receptor</keyword>
<dbReference type="Gene3D" id="1.20.1070.10">
    <property type="entry name" value="Rhodopsin 7-helix transmembrane proteins"/>
    <property type="match status" value="1"/>
</dbReference>
<gene>
    <name evidence="13" type="primary">LOC105846381</name>
</gene>
<dbReference type="Pfam" id="PF00001">
    <property type="entry name" value="7tm_1"/>
    <property type="match status" value="1"/>
</dbReference>
<evidence type="ECO:0000313" key="13">
    <source>
        <dbReference type="RefSeq" id="XP_065663929.1"/>
    </source>
</evidence>
<evidence type="ECO:0000313" key="12">
    <source>
        <dbReference type="Proteomes" id="UP001652625"/>
    </source>
</evidence>
<reference evidence="13" key="1">
    <citation type="submission" date="2025-08" db="UniProtKB">
        <authorList>
            <consortium name="RefSeq"/>
        </authorList>
    </citation>
    <scope>IDENTIFICATION</scope>
</reference>
<dbReference type="PROSITE" id="PS00237">
    <property type="entry name" value="G_PROTEIN_RECEP_F1_1"/>
    <property type="match status" value="1"/>
</dbReference>
<keyword evidence="2" id="KW-1003">Cell membrane</keyword>
<keyword evidence="12" id="KW-1185">Reference proteome</keyword>
<dbReference type="PRINTS" id="PR00237">
    <property type="entry name" value="GPCRRHODOPSN"/>
</dbReference>
<keyword evidence="6 10" id="KW-0472">Membrane</keyword>
<dbReference type="RefSeq" id="XP_065663929.1">
    <property type="nucleotide sequence ID" value="XM_065807857.1"/>
</dbReference>
<protein>
    <submittedName>
        <fullName evidence="13">Uncharacterized protein LOC105846381</fullName>
    </submittedName>
</protein>
<comment type="subcellular location">
    <subcellularLocation>
        <location evidence="1">Cell membrane</location>
        <topology evidence="1">Multi-pass membrane protein</topology>
    </subcellularLocation>
</comment>
<comment type="similarity">
    <text evidence="9">Belongs to the G-protein coupled receptor 1 family.</text>
</comment>
<feature type="transmembrane region" description="Helical" evidence="10">
    <location>
        <begin position="65"/>
        <end position="85"/>
    </location>
</feature>
<organism evidence="12 13">
    <name type="scientific">Hydra vulgaris</name>
    <name type="common">Hydra</name>
    <name type="synonym">Hydra attenuata</name>
    <dbReference type="NCBI Taxonomy" id="6087"/>
    <lineage>
        <taxon>Eukaryota</taxon>
        <taxon>Metazoa</taxon>
        <taxon>Cnidaria</taxon>
        <taxon>Hydrozoa</taxon>
        <taxon>Hydroidolina</taxon>
        <taxon>Anthoathecata</taxon>
        <taxon>Aplanulata</taxon>
        <taxon>Hydridae</taxon>
        <taxon>Hydra</taxon>
    </lineage>
</organism>